<protein>
    <recommendedName>
        <fullName evidence="2">Tox-PL-2 domain-containing protein</fullName>
    </recommendedName>
</protein>
<reference evidence="3 4" key="1">
    <citation type="submission" date="2019-08" db="EMBL/GenBank/DDBJ databases">
        <title>Archangium and Cystobacter genomes.</title>
        <authorList>
            <person name="Chen I.-C.K."/>
            <person name="Wielgoss S."/>
        </authorList>
    </citation>
    <scope>NUCLEOTIDE SEQUENCE [LARGE SCALE GENOMIC DNA]</scope>
    <source>
        <strain evidence="3 4">Cbm 6</strain>
    </source>
</reference>
<dbReference type="Proteomes" id="UP001611383">
    <property type="component" value="Chromosome"/>
</dbReference>
<keyword evidence="4" id="KW-1185">Reference proteome</keyword>
<gene>
    <name evidence="3" type="ORF">F0U60_49585</name>
</gene>
<name>A0ABY9X7C9_9BACT</name>
<proteinExistence type="predicted"/>
<feature type="chain" id="PRO_5045859518" description="Tox-PL-2 domain-containing protein" evidence="1">
    <location>
        <begin position="28"/>
        <end position="185"/>
    </location>
</feature>
<dbReference type="RefSeq" id="WP_395811401.1">
    <property type="nucleotide sequence ID" value="NZ_CP043494.1"/>
</dbReference>
<evidence type="ECO:0000313" key="3">
    <source>
        <dbReference type="EMBL" id="WNG51296.1"/>
    </source>
</evidence>
<feature type="domain" description="Tox-PL-2" evidence="2">
    <location>
        <begin position="85"/>
        <end position="171"/>
    </location>
</feature>
<evidence type="ECO:0000313" key="4">
    <source>
        <dbReference type="Proteomes" id="UP001611383"/>
    </source>
</evidence>
<evidence type="ECO:0000259" key="2">
    <source>
        <dbReference type="Pfam" id="PF15643"/>
    </source>
</evidence>
<dbReference type="Pfam" id="PF15643">
    <property type="entry name" value="Tox-PL-2"/>
    <property type="match status" value="1"/>
</dbReference>
<feature type="signal peptide" evidence="1">
    <location>
        <begin position="1"/>
        <end position="27"/>
    </location>
</feature>
<dbReference type="InterPro" id="IPR028910">
    <property type="entry name" value="Tox-PL-2_dom"/>
</dbReference>
<dbReference type="EMBL" id="CP043494">
    <property type="protein sequence ID" value="WNG51296.1"/>
    <property type="molecule type" value="Genomic_DNA"/>
</dbReference>
<organism evidence="3 4">
    <name type="scientific">Archangium minus</name>
    <dbReference type="NCBI Taxonomy" id="83450"/>
    <lineage>
        <taxon>Bacteria</taxon>
        <taxon>Pseudomonadati</taxon>
        <taxon>Myxococcota</taxon>
        <taxon>Myxococcia</taxon>
        <taxon>Myxococcales</taxon>
        <taxon>Cystobacterineae</taxon>
        <taxon>Archangiaceae</taxon>
        <taxon>Archangium</taxon>
    </lineage>
</organism>
<sequence length="185" mass="20159">MNRRLRMLRWLLLVTAIVLGGPGSALAGPPTLPPTHLMAVAESTRLKLLACLARGDIAGAMALYEAHTGRVPPSWLQDLQVAFAVSSQAINKCQEVARTIHTAFLRLGQNPQYVALRAKERYDFMTFDLVSGKSPTVTSNGYHVAVMLEGKVYDAYTGPLGMKLEDYLSRLHAPAGVVWNVVTTP</sequence>
<accession>A0ABY9X7C9</accession>
<evidence type="ECO:0000256" key="1">
    <source>
        <dbReference type="SAM" id="SignalP"/>
    </source>
</evidence>
<keyword evidence="1" id="KW-0732">Signal</keyword>